<dbReference type="GO" id="GO:0009307">
    <property type="term" value="P:DNA restriction-modification system"/>
    <property type="evidence" value="ECO:0007669"/>
    <property type="project" value="InterPro"/>
</dbReference>
<reference evidence="1" key="1">
    <citation type="submission" date="2018-05" db="EMBL/GenBank/DDBJ databases">
        <authorList>
            <person name="Lanie J.A."/>
            <person name="Ng W.-L."/>
            <person name="Kazmierczak K.M."/>
            <person name="Andrzejewski T.M."/>
            <person name="Davidsen T.M."/>
            <person name="Wayne K.J."/>
            <person name="Tettelin H."/>
            <person name="Glass J.I."/>
            <person name="Rusch D."/>
            <person name="Podicherti R."/>
            <person name="Tsui H.-C.T."/>
            <person name="Winkler M.E."/>
        </authorList>
    </citation>
    <scope>NUCLEOTIDE SEQUENCE</scope>
</reference>
<sequence length="202" mass="22094">MAAPFIGSLLGWRAEPWEKHNKLVPNIADASHTASMDHALGVFDQLNVSRPDSGGPIGPEKQASGMALEAAVEQDLTTALPQLEPGVGWIVNRGGRIHSFRQYSHLAELERELAQNPTLRSIFSGDYATHPDVTVGIDDDLPQPRLHANVSCKFTLRSDRAQNSRQEALVMIRNRRGRSPHIVVVTVEPELARLASIARGMG</sequence>
<dbReference type="SUPFAM" id="SSF52980">
    <property type="entry name" value="Restriction endonuclease-like"/>
    <property type="match status" value="1"/>
</dbReference>
<evidence type="ECO:0000313" key="1">
    <source>
        <dbReference type="EMBL" id="SVD85015.1"/>
    </source>
</evidence>
<dbReference type="Gene3D" id="3.40.50.10010">
    <property type="entry name" value="Type-2 restriction enzyme NgoMIV"/>
    <property type="match status" value="2"/>
</dbReference>
<dbReference type="AlphaFoldDB" id="A0A382YQ63"/>
<dbReference type="EMBL" id="UINC01177395">
    <property type="protein sequence ID" value="SVD85015.1"/>
    <property type="molecule type" value="Genomic_DNA"/>
</dbReference>
<proteinExistence type="predicted"/>
<dbReference type="InterPro" id="IPR015105">
    <property type="entry name" value="NgoMIV"/>
</dbReference>
<dbReference type="InterPro" id="IPR011335">
    <property type="entry name" value="Restrct_endonuc-II-like"/>
</dbReference>
<organism evidence="1">
    <name type="scientific">marine metagenome</name>
    <dbReference type="NCBI Taxonomy" id="408172"/>
    <lineage>
        <taxon>unclassified sequences</taxon>
        <taxon>metagenomes</taxon>
        <taxon>ecological metagenomes</taxon>
    </lineage>
</organism>
<protein>
    <submittedName>
        <fullName evidence="1">Uncharacterized protein</fullName>
    </submittedName>
</protein>
<dbReference type="Pfam" id="PF09015">
    <property type="entry name" value="NgoMIV_restric"/>
    <property type="match status" value="2"/>
</dbReference>
<gene>
    <name evidence="1" type="ORF">METZ01_LOCUS437869</name>
</gene>
<name>A0A382YQ63_9ZZZZ</name>
<dbReference type="GO" id="GO:0009036">
    <property type="term" value="F:type II site-specific deoxyribonuclease activity"/>
    <property type="evidence" value="ECO:0007669"/>
    <property type="project" value="InterPro"/>
</dbReference>
<dbReference type="InterPro" id="IPR037083">
    <property type="entry name" value="NgoMIV_sf"/>
</dbReference>
<feature type="non-terminal residue" evidence="1">
    <location>
        <position position="202"/>
    </location>
</feature>
<accession>A0A382YQ63</accession>